<dbReference type="PROSITE" id="PS50943">
    <property type="entry name" value="HTH_CROC1"/>
    <property type="match status" value="1"/>
</dbReference>
<dbReference type="CDD" id="cd00093">
    <property type="entry name" value="HTH_XRE"/>
    <property type="match status" value="1"/>
</dbReference>
<evidence type="ECO:0000313" key="2">
    <source>
        <dbReference type="EMBL" id="PST47071.1"/>
    </source>
</evidence>
<gene>
    <name evidence="2" type="ORF">CPA40_01730</name>
</gene>
<proteinExistence type="predicted"/>
<dbReference type="InterPro" id="IPR001387">
    <property type="entry name" value="Cro/C1-type_HTH"/>
</dbReference>
<dbReference type="EMBL" id="NWTX01000002">
    <property type="protein sequence ID" value="PST47071.1"/>
    <property type="molecule type" value="Genomic_DNA"/>
</dbReference>
<dbReference type="GO" id="GO:0003677">
    <property type="term" value="F:DNA binding"/>
    <property type="evidence" value="ECO:0007669"/>
    <property type="project" value="InterPro"/>
</dbReference>
<comment type="caution">
    <text evidence="2">The sequence shown here is derived from an EMBL/GenBank/DDBJ whole genome shotgun (WGS) entry which is preliminary data.</text>
</comment>
<sequence>MSLKELRQKRGLTQQQLAGKLGYSRERIAAIETGQRPIGGVSLDKAIEICDALHVANPRKLLEDASPKEGNAE</sequence>
<dbReference type="Proteomes" id="UP000240228">
    <property type="component" value="Unassembled WGS sequence"/>
</dbReference>
<dbReference type="AlphaFoldDB" id="A0A2T3GCE5"/>
<feature type="domain" description="HTH cro/C1-type" evidence="1">
    <location>
        <begin position="3"/>
        <end position="61"/>
    </location>
</feature>
<evidence type="ECO:0000259" key="1">
    <source>
        <dbReference type="PROSITE" id="PS50943"/>
    </source>
</evidence>
<dbReference type="SMART" id="SM00530">
    <property type="entry name" value="HTH_XRE"/>
    <property type="match status" value="1"/>
</dbReference>
<keyword evidence="3" id="KW-1185">Reference proteome</keyword>
<organism evidence="2 3">
    <name type="scientific">Bifidobacterium callitrichos</name>
    <dbReference type="NCBI Taxonomy" id="762209"/>
    <lineage>
        <taxon>Bacteria</taxon>
        <taxon>Bacillati</taxon>
        <taxon>Actinomycetota</taxon>
        <taxon>Actinomycetes</taxon>
        <taxon>Bifidobacteriales</taxon>
        <taxon>Bifidobacteriaceae</taxon>
        <taxon>Bifidobacterium</taxon>
    </lineage>
</organism>
<dbReference type="Pfam" id="PF01381">
    <property type="entry name" value="HTH_3"/>
    <property type="match status" value="1"/>
</dbReference>
<accession>A0A2T3GCE5</accession>
<dbReference type="RefSeq" id="WP_107043473.1">
    <property type="nucleotide sequence ID" value="NZ_NWTX01000002.1"/>
</dbReference>
<name>A0A2T3GCE5_9BIFI</name>
<reference evidence="3" key="1">
    <citation type="submission" date="2017-09" db="EMBL/GenBank/DDBJ databases">
        <authorList>
            <person name="Sela D.A."/>
            <person name="Albert K."/>
        </authorList>
    </citation>
    <scope>NUCLEOTIDE SEQUENCE [LARGE SCALE GENOMIC DNA]</scope>
    <source>
        <strain evidence="3">UMA51805</strain>
    </source>
</reference>
<evidence type="ECO:0000313" key="3">
    <source>
        <dbReference type="Proteomes" id="UP000240228"/>
    </source>
</evidence>
<protein>
    <submittedName>
        <fullName evidence="2">Transcriptional regulator</fullName>
    </submittedName>
</protein>
<reference evidence="2 3" key="2">
    <citation type="submission" date="2018-03" db="EMBL/GenBank/DDBJ databases">
        <title>The comparative genomics of Bifidobacterium callitrichos reflects dietary carbohydrate utilization within the common marmoset gut.</title>
        <authorList>
            <person name="Rani A."/>
        </authorList>
    </citation>
    <scope>NUCLEOTIDE SEQUENCE [LARGE SCALE GENOMIC DNA]</scope>
    <source>
        <strain evidence="2 3">UMA51805</strain>
    </source>
</reference>
<dbReference type="InterPro" id="IPR010982">
    <property type="entry name" value="Lambda_DNA-bd_dom_sf"/>
</dbReference>
<dbReference type="Gene3D" id="1.10.260.40">
    <property type="entry name" value="lambda repressor-like DNA-binding domains"/>
    <property type="match status" value="1"/>
</dbReference>
<dbReference type="SUPFAM" id="SSF47413">
    <property type="entry name" value="lambda repressor-like DNA-binding domains"/>
    <property type="match status" value="1"/>
</dbReference>